<dbReference type="InterPro" id="IPR011009">
    <property type="entry name" value="Kinase-like_dom_sf"/>
</dbReference>
<feature type="region of interest" description="Disordered" evidence="7">
    <location>
        <begin position="215"/>
        <end position="238"/>
    </location>
</feature>
<keyword evidence="5 6" id="KW-0067">ATP-binding</keyword>
<dbReference type="InterPro" id="IPR017441">
    <property type="entry name" value="Protein_kinase_ATP_BS"/>
</dbReference>
<dbReference type="Gene3D" id="3.30.200.20">
    <property type="entry name" value="Phosphorylase Kinase, domain 1"/>
    <property type="match status" value="1"/>
</dbReference>
<dbReference type="EMBL" id="JAEHOE010000084">
    <property type="protein sequence ID" value="KAG2488381.1"/>
    <property type="molecule type" value="Genomic_DNA"/>
</dbReference>
<dbReference type="AlphaFoldDB" id="A0A836BTC0"/>
<gene>
    <name evidence="10" type="ORF">HYH03_013068</name>
</gene>
<dbReference type="PANTHER" id="PTHR44329:SF214">
    <property type="entry name" value="PROTEIN KINASE DOMAIN-CONTAINING PROTEIN"/>
    <property type="match status" value="1"/>
</dbReference>
<feature type="domain" description="Protein kinase" evidence="9">
    <location>
        <begin position="314"/>
        <end position="681"/>
    </location>
</feature>
<dbReference type="InterPro" id="IPR051681">
    <property type="entry name" value="Ser/Thr_Kinases-Pseudokinases"/>
</dbReference>
<keyword evidence="11" id="KW-1185">Reference proteome</keyword>
<evidence type="ECO:0000256" key="6">
    <source>
        <dbReference type="PROSITE-ProRule" id="PRU10141"/>
    </source>
</evidence>
<evidence type="ECO:0000259" key="9">
    <source>
        <dbReference type="PROSITE" id="PS50011"/>
    </source>
</evidence>
<feature type="compositionally biased region" description="Polar residues" evidence="7">
    <location>
        <begin position="246"/>
        <end position="255"/>
    </location>
</feature>
<dbReference type="SUPFAM" id="SSF56112">
    <property type="entry name" value="Protein kinase-like (PK-like)"/>
    <property type="match status" value="1"/>
</dbReference>
<keyword evidence="1" id="KW-0723">Serine/threonine-protein kinase</keyword>
<dbReference type="PROSITE" id="PS00107">
    <property type="entry name" value="PROTEIN_KINASE_ATP"/>
    <property type="match status" value="1"/>
</dbReference>
<evidence type="ECO:0000256" key="2">
    <source>
        <dbReference type="ARBA" id="ARBA00022679"/>
    </source>
</evidence>
<evidence type="ECO:0000313" key="11">
    <source>
        <dbReference type="Proteomes" id="UP000612055"/>
    </source>
</evidence>
<dbReference type="Pfam" id="PF07714">
    <property type="entry name" value="PK_Tyr_Ser-Thr"/>
    <property type="match status" value="2"/>
</dbReference>
<feature type="region of interest" description="Disordered" evidence="7">
    <location>
        <begin position="244"/>
        <end position="263"/>
    </location>
</feature>
<dbReference type="SMART" id="SM00220">
    <property type="entry name" value="S_TKc"/>
    <property type="match status" value="1"/>
</dbReference>
<evidence type="ECO:0000256" key="8">
    <source>
        <dbReference type="SAM" id="Phobius"/>
    </source>
</evidence>
<keyword evidence="4" id="KW-0418">Kinase</keyword>
<organism evidence="10 11">
    <name type="scientific">Edaphochlamys debaryana</name>
    <dbReference type="NCBI Taxonomy" id="47281"/>
    <lineage>
        <taxon>Eukaryota</taxon>
        <taxon>Viridiplantae</taxon>
        <taxon>Chlorophyta</taxon>
        <taxon>core chlorophytes</taxon>
        <taxon>Chlorophyceae</taxon>
        <taxon>CS clade</taxon>
        <taxon>Chlamydomonadales</taxon>
        <taxon>Chlamydomonadales incertae sedis</taxon>
        <taxon>Edaphochlamys</taxon>
    </lineage>
</organism>
<name>A0A836BTC0_9CHLO</name>
<dbReference type="GO" id="GO:0004674">
    <property type="term" value="F:protein serine/threonine kinase activity"/>
    <property type="evidence" value="ECO:0007669"/>
    <property type="project" value="UniProtKB-KW"/>
</dbReference>
<keyword evidence="8" id="KW-0472">Membrane</keyword>
<dbReference type="InterPro" id="IPR001245">
    <property type="entry name" value="Ser-Thr/Tyr_kinase_cat_dom"/>
</dbReference>
<feature type="region of interest" description="Disordered" evidence="7">
    <location>
        <begin position="403"/>
        <end position="422"/>
    </location>
</feature>
<evidence type="ECO:0000256" key="5">
    <source>
        <dbReference type="ARBA" id="ARBA00022840"/>
    </source>
</evidence>
<evidence type="ECO:0000256" key="1">
    <source>
        <dbReference type="ARBA" id="ARBA00022527"/>
    </source>
</evidence>
<dbReference type="InterPro" id="IPR008271">
    <property type="entry name" value="Ser/Thr_kinase_AS"/>
</dbReference>
<sequence length="736" mass="77462">MARRLRIKPYGEVRLRHFTARNTRKGGGGEIDFIAYSPKGILWTDDLNKNQITCMHSYPEKLVVLPLPVGFPQFDGLTQIVTLQKTSCFGGKCWQEVLHYDQFYTDVNVGSDTETGGYVMAKSNSSKTCDSFVSDECILKLGGEACMQNVISDFLASLPPDEQSSGSDVPIAAIVVPSVVGGVLLIALGGLAVCWVRRKRQREADAKAAAEAAAEAAKLGGGGRDAEKGLGGGRAGTVSMGLAAESHSNTSSKDTPSSEHTHHHTAASFDYVSGQDMGRHMGLPGGAIPSMGSVGSSSGAQVEGVMDDGSLCTIAVGPALGQGSFGVVFKGVWQSKPVAVKVIMCERNYSDQVANEVKLMMSAACNHPNLLRAYACMSRTRVVNRSHPAAVALEATINTLSTRARSGNQSQQPHNSGSGNTAVNRSAEMAETWIVSEYCDLGSLAPHVHGAKRFLTPPSPAAPGAGRRPRLAAMLGCLRDIAAGMAHLHTMNIVHGDLKLANVLLSSKEASGEQVSGPLMPPTPAPGSTGLSGSDSLSAGCAVSLPSCLPSDAPLPADTVAKVADFGLSRWLKEGQTHHSTKTVGTVTHMPPELLRSGKLTLSGDVYSFGIIMWEVFTGSVPYKGLMYGEVVERVVVSHRRPEFPPHAPLAYRSLAERCWASEAAVRPTFASVLSELEAMFSNAATLQDESDLVALPLCAGSGMGSFVGSGGDQTTPEGAALAATLEEHDHDHDQE</sequence>
<keyword evidence="8" id="KW-1133">Transmembrane helix</keyword>
<keyword evidence="8" id="KW-0812">Transmembrane</keyword>
<protein>
    <recommendedName>
        <fullName evidence="9">Protein kinase domain-containing protein</fullName>
    </recommendedName>
</protein>
<proteinExistence type="predicted"/>
<feature type="compositionally biased region" description="Gly residues" evidence="7">
    <location>
        <begin position="219"/>
        <end position="235"/>
    </location>
</feature>
<dbReference type="InterPro" id="IPR000719">
    <property type="entry name" value="Prot_kinase_dom"/>
</dbReference>
<feature type="region of interest" description="Disordered" evidence="7">
    <location>
        <begin position="512"/>
        <end position="533"/>
    </location>
</feature>
<dbReference type="Gene3D" id="1.10.510.10">
    <property type="entry name" value="Transferase(Phosphotransferase) domain 1"/>
    <property type="match status" value="2"/>
</dbReference>
<keyword evidence="3 6" id="KW-0547">Nucleotide-binding</keyword>
<dbReference type="Proteomes" id="UP000612055">
    <property type="component" value="Unassembled WGS sequence"/>
</dbReference>
<dbReference type="PROSITE" id="PS50011">
    <property type="entry name" value="PROTEIN_KINASE_DOM"/>
    <property type="match status" value="1"/>
</dbReference>
<comment type="caution">
    <text evidence="10">The sequence shown here is derived from an EMBL/GenBank/DDBJ whole genome shotgun (WGS) entry which is preliminary data.</text>
</comment>
<feature type="transmembrane region" description="Helical" evidence="8">
    <location>
        <begin position="171"/>
        <end position="196"/>
    </location>
</feature>
<keyword evidence="2" id="KW-0808">Transferase</keyword>
<evidence type="ECO:0000256" key="3">
    <source>
        <dbReference type="ARBA" id="ARBA00022741"/>
    </source>
</evidence>
<feature type="binding site" evidence="6">
    <location>
        <position position="341"/>
    </location>
    <ligand>
        <name>ATP</name>
        <dbReference type="ChEBI" id="CHEBI:30616"/>
    </ligand>
</feature>
<evidence type="ECO:0000256" key="4">
    <source>
        <dbReference type="ARBA" id="ARBA00022777"/>
    </source>
</evidence>
<dbReference type="PROSITE" id="PS00108">
    <property type="entry name" value="PROTEIN_KINASE_ST"/>
    <property type="match status" value="1"/>
</dbReference>
<evidence type="ECO:0000256" key="7">
    <source>
        <dbReference type="SAM" id="MobiDB-lite"/>
    </source>
</evidence>
<dbReference type="GO" id="GO:0005524">
    <property type="term" value="F:ATP binding"/>
    <property type="evidence" value="ECO:0007669"/>
    <property type="project" value="UniProtKB-UniRule"/>
</dbReference>
<accession>A0A836BTC0</accession>
<reference evidence="10" key="1">
    <citation type="journal article" date="2020" name="bioRxiv">
        <title>Comparative genomics of Chlamydomonas.</title>
        <authorList>
            <person name="Craig R.J."/>
            <person name="Hasan A.R."/>
            <person name="Ness R.W."/>
            <person name="Keightley P.D."/>
        </authorList>
    </citation>
    <scope>NUCLEOTIDE SEQUENCE</scope>
    <source>
        <strain evidence="10">CCAP 11/70</strain>
    </source>
</reference>
<dbReference type="PANTHER" id="PTHR44329">
    <property type="entry name" value="SERINE/THREONINE-PROTEIN KINASE TNNI3K-RELATED"/>
    <property type="match status" value="1"/>
</dbReference>
<dbReference type="OrthoDB" id="542825at2759"/>
<dbReference type="CDD" id="cd12087">
    <property type="entry name" value="TM_EGFR-like"/>
    <property type="match status" value="1"/>
</dbReference>
<evidence type="ECO:0000313" key="10">
    <source>
        <dbReference type="EMBL" id="KAG2488381.1"/>
    </source>
</evidence>